<accession>A0AAD7TEI4</accession>
<evidence type="ECO:0000313" key="2">
    <source>
        <dbReference type="EMBL" id="KAJ8419047.1"/>
    </source>
</evidence>
<comment type="caution">
    <text evidence="2">The sequence shown here is derived from an EMBL/GenBank/DDBJ whole genome shotgun (WGS) entry which is preliminary data.</text>
</comment>
<proteinExistence type="predicted"/>
<sequence length="113" mass="12342">MNRSLQNRKNESTGLHDLLRERDTLADFPSDRTKAFGGECDVAWRGAESRSGLWGESSPSSDFLGSAALGAGGARLGQPKCKWPHRVALERHGSGGNAEIETELSRRAQHIRL</sequence>
<dbReference type="AlphaFoldDB" id="A0AAD7TEI4"/>
<gene>
    <name evidence="2" type="ORF">AAFF_G00005460</name>
</gene>
<organism evidence="2 3">
    <name type="scientific">Aldrovandia affinis</name>
    <dbReference type="NCBI Taxonomy" id="143900"/>
    <lineage>
        <taxon>Eukaryota</taxon>
        <taxon>Metazoa</taxon>
        <taxon>Chordata</taxon>
        <taxon>Craniata</taxon>
        <taxon>Vertebrata</taxon>
        <taxon>Euteleostomi</taxon>
        <taxon>Actinopterygii</taxon>
        <taxon>Neopterygii</taxon>
        <taxon>Teleostei</taxon>
        <taxon>Notacanthiformes</taxon>
        <taxon>Halosauridae</taxon>
        <taxon>Aldrovandia</taxon>
    </lineage>
</organism>
<dbReference type="EMBL" id="JAINUG010000001">
    <property type="protein sequence ID" value="KAJ8419047.1"/>
    <property type="molecule type" value="Genomic_DNA"/>
</dbReference>
<evidence type="ECO:0000256" key="1">
    <source>
        <dbReference type="SAM" id="MobiDB-lite"/>
    </source>
</evidence>
<feature type="region of interest" description="Disordered" evidence="1">
    <location>
        <begin position="94"/>
        <end position="113"/>
    </location>
</feature>
<reference evidence="2" key="1">
    <citation type="journal article" date="2023" name="Science">
        <title>Genome structures resolve the early diversification of teleost fishes.</title>
        <authorList>
            <person name="Parey E."/>
            <person name="Louis A."/>
            <person name="Montfort J."/>
            <person name="Bouchez O."/>
            <person name="Roques C."/>
            <person name="Iampietro C."/>
            <person name="Lluch J."/>
            <person name="Castinel A."/>
            <person name="Donnadieu C."/>
            <person name="Desvignes T."/>
            <person name="Floi Bucao C."/>
            <person name="Jouanno E."/>
            <person name="Wen M."/>
            <person name="Mejri S."/>
            <person name="Dirks R."/>
            <person name="Jansen H."/>
            <person name="Henkel C."/>
            <person name="Chen W.J."/>
            <person name="Zahm M."/>
            <person name="Cabau C."/>
            <person name="Klopp C."/>
            <person name="Thompson A.W."/>
            <person name="Robinson-Rechavi M."/>
            <person name="Braasch I."/>
            <person name="Lecointre G."/>
            <person name="Bobe J."/>
            <person name="Postlethwait J.H."/>
            <person name="Berthelot C."/>
            <person name="Roest Crollius H."/>
            <person name="Guiguen Y."/>
        </authorList>
    </citation>
    <scope>NUCLEOTIDE SEQUENCE</scope>
    <source>
        <strain evidence="2">NC1722</strain>
    </source>
</reference>
<evidence type="ECO:0000313" key="3">
    <source>
        <dbReference type="Proteomes" id="UP001221898"/>
    </source>
</evidence>
<name>A0AAD7TEI4_9TELE</name>
<dbReference type="Proteomes" id="UP001221898">
    <property type="component" value="Unassembled WGS sequence"/>
</dbReference>
<keyword evidence="3" id="KW-1185">Reference proteome</keyword>
<protein>
    <submittedName>
        <fullName evidence="2">Uncharacterized protein</fullName>
    </submittedName>
</protein>